<keyword evidence="1" id="KW-0812">Transmembrane</keyword>
<reference evidence="2 3" key="1">
    <citation type="journal article" date="2016" name="Nat. Commun.">
        <title>Thousands of microbial genomes shed light on interconnected biogeochemical processes in an aquifer system.</title>
        <authorList>
            <person name="Anantharaman K."/>
            <person name="Brown C.T."/>
            <person name="Hug L.A."/>
            <person name="Sharon I."/>
            <person name="Castelle C.J."/>
            <person name="Probst A.J."/>
            <person name="Thomas B.C."/>
            <person name="Singh A."/>
            <person name="Wilkins M.J."/>
            <person name="Karaoz U."/>
            <person name="Brodie E.L."/>
            <person name="Williams K.H."/>
            <person name="Hubbard S.S."/>
            <person name="Banfield J.F."/>
        </authorList>
    </citation>
    <scope>NUCLEOTIDE SEQUENCE [LARGE SCALE GENOMIC DNA]</scope>
</reference>
<keyword evidence="1" id="KW-0472">Membrane</keyword>
<dbReference type="Proteomes" id="UP000178168">
    <property type="component" value="Unassembled WGS sequence"/>
</dbReference>
<dbReference type="EMBL" id="MHUZ01000005">
    <property type="protein sequence ID" value="OHA86268.1"/>
    <property type="molecule type" value="Genomic_DNA"/>
</dbReference>
<keyword evidence="1" id="KW-1133">Transmembrane helix</keyword>
<protein>
    <submittedName>
        <fullName evidence="2">Uncharacterized protein</fullName>
    </submittedName>
</protein>
<name>A0A1G2SNJ6_9BACT</name>
<accession>A0A1G2SNJ6</accession>
<evidence type="ECO:0000313" key="3">
    <source>
        <dbReference type="Proteomes" id="UP000178168"/>
    </source>
</evidence>
<organism evidence="2 3">
    <name type="scientific">Candidatus Yonathbacteria bacterium RIFOXYD1_FULL_52_36</name>
    <dbReference type="NCBI Taxonomy" id="1802730"/>
    <lineage>
        <taxon>Bacteria</taxon>
        <taxon>Candidatus Yonathiibacteriota</taxon>
    </lineage>
</organism>
<dbReference type="STRING" id="1802730.A2591_01755"/>
<feature type="transmembrane region" description="Helical" evidence="1">
    <location>
        <begin position="95"/>
        <end position="115"/>
    </location>
</feature>
<gene>
    <name evidence="2" type="ORF">A2591_01755</name>
</gene>
<sequence length="119" mass="13161">MCEKTPACDAGVKRQRWLTQLSTSGEDRRTVPVDEGTTSVRYAYSARLGKTKCLSGKKMQIERDLRGSGRVSMQDDPSVRSIDPVCNLLGDCKRIGAIFINTYSAAVCIVVWHAIHLSK</sequence>
<dbReference type="AlphaFoldDB" id="A0A1G2SNJ6"/>
<proteinExistence type="predicted"/>
<comment type="caution">
    <text evidence="2">The sequence shown here is derived from an EMBL/GenBank/DDBJ whole genome shotgun (WGS) entry which is preliminary data.</text>
</comment>
<evidence type="ECO:0000256" key="1">
    <source>
        <dbReference type="SAM" id="Phobius"/>
    </source>
</evidence>
<evidence type="ECO:0000313" key="2">
    <source>
        <dbReference type="EMBL" id="OHA86268.1"/>
    </source>
</evidence>